<proteinExistence type="predicted"/>
<dbReference type="EMBL" id="JBHRXP010000004">
    <property type="protein sequence ID" value="MFC3580566.1"/>
    <property type="molecule type" value="Genomic_DNA"/>
</dbReference>
<feature type="transmembrane region" description="Helical" evidence="1">
    <location>
        <begin position="12"/>
        <end position="33"/>
    </location>
</feature>
<keyword evidence="1" id="KW-0812">Transmembrane</keyword>
<keyword evidence="3" id="KW-1185">Reference proteome</keyword>
<sequence length="60" mass="6318">MNTETLTGIGAAAPAIAMLGMFACLAGGIYLLVKGRERKRAVLMLVMAVVLLGNVLIWTL</sequence>
<dbReference type="Proteomes" id="UP001595713">
    <property type="component" value="Unassembled WGS sequence"/>
</dbReference>
<keyword evidence="1" id="KW-1133">Transmembrane helix</keyword>
<evidence type="ECO:0000313" key="2">
    <source>
        <dbReference type="EMBL" id="MFC3580566.1"/>
    </source>
</evidence>
<gene>
    <name evidence="2" type="ORF">ACFONA_10360</name>
</gene>
<organism evidence="2 3">
    <name type="scientific">Sphingomonas hylomeconis</name>
    <dbReference type="NCBI Taxonomy" id="1395958"/>
    <lineage>
        <taxon>Bacteria</taxon>
        <taxon>Pseudomonadati</taxon>
        <taxon>Pseudomonadota</taxon>
        <taxon>Alphaproteobacteria</taxon>
        <taxon>Sphingomonadales</taxon>
        <taxon>Sphingomonadaceae</taxon>
        <taxon>Sphingomonas</taxon>
    </lineage>
</organism>
<protein>
    <submittedName>
        <fullName evidence="2">Uncharacterized protein</fullName>
    </submittedName>
</protein>
<dbReference type="RefSeq" id="WP_261294860.1">
    <property type="nucleotide sequence ID" value="NZ_JANQBK010000011.1"/>
</dbReference>
<reference evidence="3" key="1">
    <citation type="journal article" date="2019" name="Int. J. Syst. Evol. Microbiol.">
        <title>The Global Catalogue of Microorganisms (GCM) 10K type strain sequencing project: providing services to taxonomists for standard genome sequencing and annotation.</title>
        <authorList>
            <consortium name="The Broad Institute Genomics Platform"/>
            <consortium name="The Broad Institute Genome Sequencing Center for Infectious Disease"/>
            <person name="Wu L."/>
            <person name="Ma J."/>
        </authorList>
    </citation>
    <scope>NUCLEOTIDE SEQUENCE [LARGE SCALE GENOMIC DNA]</scope>
    <source>
        <strain evidence="3">KCTC 42739</strain>
    </source>
</reference>
<feature type="transmembrane region" description="Helical" evidence="1">
    <location>
        <begin position="40"/>
        <end position="59"/>
    </location>
</feature>
<accession>A0ABV7SW78</accession>
<evidence type="ECO:0000313" key="3">
    <source>
        <dbReference type="Proteomes" id="UP001595713"/>
    </source>
</evidence>
<comment type="caution">
    <text evidence="2">The sequence shown here is derived from an EMBL/GenBank/DDBJ whole genome shotgun (WGS) entry which is preliminary data.</text>
</comment>
<name>A0ABV7SW78_9SPHN</name>
<evidence type="ECO:0000256" key="1">
    <source>
        <dbReference type="SAM" id="Phobius"/>
    </source>
</evidence>
<keyword evidence="1" id="KW-0472">Membrane</keyword>